<reference evidence="1 2" key="1">
    <citation type="submission" date="2022-11" db="EMBL/GenBank/DDBJ databases">
        <title>Genome sequencing of Acetobacter type strain.</title>
        <authorList>
            <person name="Heo J."/>
            <person name="Lee D."/>
            <person name="Han B.-H."/>
            <person name="Hong S.-B."/>
            <person name="Kwon S.-W."/>
        </authorList>
    </citation>
    <scope>NUCLEOTIDE SEQUENCE [LARGE SCALE GENOMIC DNA]</scope>
    <source>
        <strain evidence="1 2">KACC 21251</strain>
    </source>
</reference>
<dbReference type="EMBL" id="JAPIUX010000022">
    <property type="protein sequence ID" value="MCX2562115.1"/>
    <property type="molecule type" value="Genomic_DNA"/>
</dbReference>
<gene>
    <name evidence="1" type="ORF">OQ252_12015</name>
</gene>
<keyword evidence="2" id="KW-1185">Reference proteome</keyword>
<dbReference type="Proteomes" id="UP001526446">
    <property type="component" value="Unassembled WGS sequence"/>
</dbReference>
<name>A0ABT3Q9Z3_9PROT</name>
<accession>A0ABT3Q9Z3</accession>
<organism evidence="1 2">
    <name type="scientific">Acetobacter farinalis</name>
    <dbReference type="NCBI Taxonomy" id="1260984"/>
    <lineage>
        <taxon>Bacteria</taxon>
        <taxon>Pseudomonadati</taxon>
        <taxon>Pseudomonadota</taxon>
        <taxon>Alphaproteobacteria</taxon>
        <taxon>Acetobacterales</taxon>
        <taxon>Acetobacteraceae</taxon>
        <taxon>Acetobacter</taxon>
    </lineage>
</organism>
<evidence type="ECO:0000313" key="1">
    <source>
        <dbReference type="EMBL" id="MCX2562115.1"/>
    </source>
</evidence>
<proteinExistence type="predicted"/>
<dbReference type="RefSeq" id="WP_166123352.1">
    <property type="nucleotide sequence ID" value="NZ_JAPIUX010000022.1"/>
</dbReference>
<comment type="caution">
    <text evidence="1">The sequence shown here is derived from an EMBL/GenBank/DDBJ whole genome shotgun (WGS) entry which is preliminary data.</text>
</comment>
<evidence type="ECO:0000313" key="2">
    <source>
        <dbReference type="Proteomes" id="UP001526446"/>
    </source>
</evidence>
<sequence length="55" mass="5475">MTTLIISSGTISRGLSVLSGDALIVARAGSAVSTTVMDGGQMEGSKNPLVLRAAL</sequence>
<protein>
    <submittedName>
        <fullName evidence="1">Uncharacterized protein</fullName>
    </submittedName>
</protein>